<accession>X0TBP7</accession>
<dbReference type="EMBL" id="BARS01016804">
    <property type="protein sequence ID" value="GAF90938.1"/>
    <property type="molecule type" value="Genomic_DNA"/>
</dbReference>
<evidence type="ECO:0000313" key="2">
    <source>
        <dbReference type="EMBL" id="GAF90938.1"/>
    </source>
</evidence>
<dbReference type="AlphaFoldDB" id="X0TBP7"/>
<name>X0TBP7_9ZZZZ</name>
<dbReference type="Pfam" id="PF20683">
    <property type="entry name" value="DUF6819"/>
    <property type="match status" value="1"/>
</dbReference>
<comment type="caution">
    <text evidence="2">The sequence shown here is derived from an EMBL/GenBank/DDBJ whole genome shotgun (WGS) entry which is preliminary data.</text>
</comment>
<gene>
    <name evidence="2" type="ORF">S01H1_27576</name>
</gene>
<organism evidence="2">
    <name type="scientific">marine sediment metagenome</name>
    <dbReference type="NCBI Taxonomy" id="412755"/>
    <lineage>
        <taxon>unclassified sequences</taxon>
        <taxon>metagenomes</taxon>
        <taxon>ecological metagenomes</taxon>
    </lineage>
</organism>
<dbReference type="InterPro" id="IPR049208">
    <property type="entry name" value="DUF6819"/>
</dbReference>
<reference evidence="2" key="1">
    <citation type="journal article" date="2014" name="Front. Microbiol.">
        <title>High frequency of phylogenetically diverse reductive dehalogenase-homologous genes in deep subseafloor sedimentary metagenomes.</title>
        <authorList>
            <person name="Kawai M."/>
            <person name="Futagami T."/>
            <person name="Toyoda A."/>
            <person name="Takaki Y."/>
            <person name="Nishi S."/>
            <person name="Hori S."/>
            <person name="Arai W."/>
            <person name="Tsubouchi T."/>
            <person name="Morono Y."/>
            <person name="Uchiyama I."/>
            <person name="Ito T."/>
            <person name="Fujiyama A."/>
            <person name="Inagaki F."/>
            <person name="Takami H."/>
        </authorList>
    </citation>
    <scope>NUCLEOTIDE SEQUENCE</scope>
    <source>
        <strain evidence="2">Expedition CK06-06</strain>
    </source>
</reference>
<feature type="domain" description="DUF6819" evidence="1">
    <location>
        <begin position="66"/>
        <end position="234"/>
    </location>
</feature>
<protein>
    <recommendedName>
        <fullName evidence="1">DUF6819 domain-containing protein</fullName>
    </recommendedName>
</protein>
<evidence type="ECO:0000259" key="1">
    <source>
        <dbReference type="Pfam" id="PF20683"/>
    </source>
</evidence>
<sequence length="238" mass="26851">MLNGCRLLANLKATSGETSDYFTYHSVKIKSSSLDRGIKFYRMGIDKFLGNCLIKQLENKQFKGVDELRAALSPEIGVGPGKWVDLAGLFAPEEAVQKMLSDIEDGTINTLEQLTEHFRSMHESYEAYEWAWAEGILQQCIGKTVEKITADDVIEVVRKWKTAVVELDRMLYADARKEFAATAQTGFGLDGNEETKHSDFEQVRGIFEKNSFVSEIEKHIISKTALGDELIGRMENLR</sequence>
<proteinExistence type="predicted"/>